<dbReference type="Proteomes" id="UP000187651">
    <property type="component" value="Unassembled WGS sequence"/>
</dbReference>
<dbReference type="EMBL" id="FNHZ01000002">
    <property type="protein sequence ID" value="SDM69610.1"/>
    <property type="molecule type" value="Genomic_DNA"/>
</dbReference>
<reference evidence="2" key="1">
    <citation type="submission" date="2016-10" db="EMBL/GenBank/DDBJ databases">
        <authorList>
            <person name="Varghese N."/>
            <person name="Submissions S."/>
        </authorList>
    </citation>
    <scope>NUCLEOTIDE SEQUENCE [LARGE SCALE GENOMIC DNA]</scope>
    <source>
        <strain evidence="2">M83</strain>
    </source>
</reference>
<protein>
    <submittedName>
        <fullName evidence="1">Uncharacterized protein</fullName>
    </submittedName>
</protein>
<organism evidence="1 2">
    <name type="scientific">Lachnospira pectinoschiza</name>
    <dbReference type="NCBI Taxonomy" id="28052"/>
    <lineage>
        <taxon>Bacteria</taxon>
        <taxon>Bacillati</taxon>
        <taxon>Bacillota</taxon>
        <taxon>Clostridia</taxon>
        <taxon>Lachnospirales</taxon>
        <taxon>Lachnospiraceae</taxon>
        <taxon>Lachnospira</taxon>
    </lineage>
</organism>
<evidence type="ECO:0000313" key="1">
    <source>
        <dbReference type="EMBL" id="SDM69610.1"/>
    </source>
</evidence>
<keyword evidence="2" id="KW-1185">Reference proteome</keyword>
<name>A0A1G9VC07_9FIRM</name>
<gene>
    <name evidence="1" type="ORF">SAMN05216544_0898</name>
</gene>
<evidence type="ECO:0000313" key="2">
    <source>
        <dbReference type="Proteomes" id="UP000187651"/>
    </source>
</evidence>
<proteinExistence type="predicted"/>
<accession>A0A1G9VC07</accession>
<dbReference type="AlphaFoldDB" id="A0A1G9VC07"/>
<sequence length="38" mass="4373">MNFKKDGITDDKKENFSKYYDGTFHESGTCYPEGGTNF</sequence>